<proteinExistence type="predicted"/>
<name>A0ABW8C0H6_9ACTN</name>
<evidence type="ECO:0000313" key="4">
    <source>
        <dbReference type="Proteomes" id="UP001614394"/>
    </source>
</evidence>
<feature type="compositionally biased region" description="Low complexity" evidence="1">
    <location>
        <begin position="249"/>
        <end position="263"/>
    </location>
</feature>
<organism evidence="3 4">
    <name type="scientific">Streptomyces fildesensis</name>
    <dbReference type="NCBI Taxonomy" id="375757"/>
    <lineage>
        <taxon>Bacteria</taxon>
        <taxon>Bacillati</taxon>
        <taxon>Actinomycetota</taxon>
        <taxon>Actinomycetes</taxon>
        <taxon>Kitasatosporales</taxon>
        <taxon>Streptomycetaceae</taxon>
        <taxon>Streptomyces</taxon>
    </lineage>
</organism>
<evidence type="ECO:0000313" key="3">
    <source>
        <dbReference type="EMBL" id="MFI9098921.1"/>
    </source>
</evidence>
<dbReference type="RefSeq" id="WP_399643069.1">
    <property type="nucleotide sequence ID" value="NZ_JBITYG010000001.1"/>
</dbReference>
<evidence type="ECO:0000256" key="1">
    <source>
        <dbReference type="SAM" id="MobiDB-lite"/>
    </source>
</evidence>
<keyword evidence="2" id="KW-0472">Membrane</keyword>
<keyword evidence="3" id="KW-0547">Nucleotide-binding</keyword>
<gene>
    <name evidence="3" type="ORF">ACIGXA_00205</name>
</gene>
<protein>
    <submittedName>
        <fullName evidence="3">ATP-binding protein</fullName>
    </submittedName>
</protein>
<keyword evidence="4" id="KW-1185">Reference proteome</keyword>
<dbReference type="EMBL" id="JBITYG010000001">
    <property type="protein sequence ID" value="MFI9098921.1"/>
    <property type="molecule type" value="Genomic_DNA"/>
</dbReference>
<keyword evidence="3" id="KW-0067">ATP-binding</keyword>
<feature type="transmembrane region" description="Helical" evidence="2">
    <location>
        <begin position="40"/>
        <end position="63"/>
    </location>
</feature>
<dbReference type="SUPFAM" id="SSF52540">
    <property type="entry name" value="P-loop containing nucleoside triphosphate hydrolases"/>
    <property type="match status" value="1"/>
</dbReference>
<feature type="transmembrane region" description="Helical" evidence="2">
    <location>
        <begin position="83"/>
        <end position="103"/>
    </location>
</feature>
<keyword evidence="2" id="KW-1133">Transmembrane helix</keyword>
<dbReference type="Gene3D" id="3.40.50.300">
    <property type="entry name" value="P-loop containing nucleotide triphosphate hydrolases"/>
    <property type="match status" value="1"/>
</dbReference>
<sequence length="789" mass="85800">MSALETWLRTPRHHDAPGIFAYGHVPRPPEDPGRVSDRKLVGGAILSVLAALLIWSLIFNGYLPLWPVLSWLSQDALTSGATFNVLSPVIYGLIIALLVRIFGRAGHWPEVWRRYIAPALGPKWRSHTAPALGGLRRRITRALSKRWDEPVRRTGPRLIGRALLALLCGVLVYSLLWNRFGRLWLKPMFWLIPDDWAYTGDRVAFSVVSNLYYLIWIGLLAYVFGRAGHWPEAWRRYVAPALSKRWDEPAQPGAQPDAQPDGQPVEDDPVQWPELRAAGQHAVADRLAGEIRSGRMNDVDYTRIQRAWTSVLAEPRRIDAFADTVLRQGAAACLHPSGARDLPFRSATHDLLGGQVRIGLAPADDRNPYQHRGAGLALDPSLLGTGLLAVGPPGSGKTRQLVRPVVESLCLQALSGTAAVIAVGSAGTDLGPADAFDVVISLGDPSSRYDLDLYGGSPDPDAAGSTLAEALIDDGPTHEADIRRAATALSQLLGPYRAAHGRFPAITELRELLDGIPHAFAALRGALDLAGEPGPVRELEARQRQAGRPDDIGTLLADRIALLDRPAFAGFFDVTGRTRPFSMHTLEHPLRVRIDLPERGHAEASRILARLVLAQFTAAVTGRRDRSLFACLVLDDAAHTVTGESVRGLQRLRSANAGAVLALRTLDDVPEALRTALLGAVGCRMALSGITTWDGKRFAEAWGTTWVETRDVTRTPDQSGGLLRRLNRGVRRLFTGEAVTTESVTVRSVERERWSASELAHSVPAGHAVVSLTATDGEHAPPILVDLRG</sequence>
<reference evidence="3 4" key="1">
    <citation type="submission" date="2024-10" db="EMBL/GenBank/DDBJ databases">
        <title>The Natural Products Discovery Center: Release of the First 8490 Sequenced Strains for Exploring Actinobacteria Biosynthetic Diversity.</title>
        <authorList>
            <person name="Kalkreuter E."/>
            <person name="Kautsar S.A."/>
            <person name="Yang D."/>
            <person name="Bader C.D."/>
            <person name="Teijaro C.N."/>
            <person name="Fluegel L."/>
            <person name="Davis C.M."/>
            <person name="Simpson J.R."/>
            <person name="Lauterbach L."/>
            <person name="Steele A.D."/>
            <person name="Gui C."/>
            <person name="Meng S."/>
            <person name="Li G."/>
            <person name="Viehrig K."/>
            <person name="Ye F."/>
            <person name="Su P."/>
            <person name="Kiefer A.F."/>
            <person name="Nichols A."/>
            <person name="Cepeda A.J."/>
            <person name="Yan W."/>
            <person name="Fan B."/>
            <person name="Jiang Y."/>
            <person name="Adhikari A."/>
            <person name="Zheng C.-J."/>
            <person name="Schuster L."/>
            <person name="Cowan T.M."/>
            <person name="Smanski M.J."/>
            <person name="Chevrette M.G."/>
            <person name="De Carvalho L.P.S."/>
            <person name="Shen B."/>
        </authorList>
    </citation>
    <scope>NUCLEOTIDE SEQUENCE [LARGE SCALE GENOMIC DNA]</scope>
    <source>
        <strain evidence="3 4">NPDC053399</strain>
    </source>
</reference>
<dbReference type="InterPro" id="IPR027417">
    <property type="entry name" value="P-loop_NTPase"/>
</dbReference>
<comment type="caution">
    <text evidence="3">The sequence shown here is derived from an EMBL/GenBank/DDBJ whole genome shotgun (WGS) entry which is preliminary data.</text>
</comment>
<dbReference type="GO" id="GO:0005524">
    <property type="term" value="F:ATP binding"/>
    <property type="evidence" value="ECO:0007669"/>
    <property type="project" value="UniProtKB-KW"/>
</dbReference>
<evidence type="ECO:0000256" key="2">
    <source>
        <dbReference type="SAM" id="Phobius"/>
    </source>
</evidence>
<dbReference type="Proteomes" id="UP001614394">
    <property type="component" value="Unassembled WGS sequence"/>
</dbReference>
<feature type="transmembrane region" description="Helical" evidence="2">
    <location>
        <begin position="162"/>
        <end position="180"/>
    </location>
</feature>
<accession>A0ABW8C0H6</accession>
<keyword evidence="2" id="KW-0812">Transmembrane</keyword>
<feature type="transmembrane region" description="Helical" evidence="2">
    <location>
        <begin position="203"/>
        <end position="225"/>
    </location>
</feature>
<feature type="region of interest" description="Disordered" evidence="1">
    <location>
        <begin position="247"/>
        <end position="269"/>
    </location>
</feature>